<dbReference type="Proteomes" id="UP000183788">
    <property type="component" value="Unassembled WGS sequence"/>
</dbReference>
<reference evidence="3 5" key="2">
    <citation type="submission" date="2023-11" db="EMBL/GenBank/DDBJ databases">
        <title>MicrobeMod: A computational toolkit for identifying prokaryotic methylation and restriction-modification with nanopore sequencing.</title>
        <authorList>
            <person name="Crits-Christoph A."/>
            <person name="Kang S.C."/>
            <person name="Lee H."/>
            <person name="Ostrov N."/>
        </authorList>
    </citation>
    <scope>NUCLEOTIDE SEQUENCE [LARGE SCALE GENOMIC DNA]</scope>
    <source>
        <strain evidence="3 5">ATCC 23090</strain>
    </source>
</reference>
<evidence type="ECO:0000259" key="1">
    <source>
        <dbReference type="Pfam" id="PF07484"/>
    </source>
</evidence>
<reference evidence="2 4" key="1">
    <citation type="submission" date="2016-11" db="EMBL/GenBank/DDBJ databases">
        <authorList>
            <person name="Jaros S."/>
            <person name="Januszkiewicz K."/>
            <person name="Wedrychowicz H."/>
        </authorList>
    </citation>
    <scope>NUCLEOTIDE SEQUENCE [LARGE SCALE GENOMIC DNA]</scope>
    <source>
        <strain evidence="2 4">DSM 784</strain>
    </source>
</reference>
<protein>
    <submittedName>
        <fullName evidence="2">Microcystin-dependent protein</fullName>
    </submittedName>
    <submittedName>
        <fullName evidence="3">Tail fiber protein</fullName>
    </submittedName>
</protein>
<dbReference type="EMBL" id="FPIZ01000026">
    <property type="protein sequence ID" value="SFW85405.1"/>
    <property type="molecule type" value="Genomic_DNA"/>
</dbReference>
<dbReference type="Pfam" id="PF07484">
    <property type="entry name" value="Collar"/>
    <property type="match status" value="1"/>
</dbReference>
<dbReference type="RefSeq" id="WP_072365020.1">
    <property type="nucleotide sequence ID" value="NZ_CP139972.1"/>
</dbReference>
<evidence type="ECO:0000313" key="3">
    <source>
        <dbReference type="EMBL" id="WQG90457.1"/>
    </source>
</evidence>
<dbReference type="EMBL" id="CP140154">
    <property type="protein sequence ID" value="WQG90457.1"/>
    <property type="molecule type" value="Genomic_DNA"/>
</dbReference>
<dbReference type="SUPFAM" id="SSF88874">
    <property type="entry name" value="Receptor-binding domain of short tail fibre protein gp12"/>
    <property type="match status" value="1"/>
</dbReference>
<dbReference type="STRING" id="1004.SAMN05661012_05732"/>
<organism evidence="2 4">
    <name type="scientific">Chitinophaga sancti</name>
    <dbReference type="NCBI Taxonomy" id="1004"/>
    <lineage>
        <taxon>Bacteria</taxon>
        <taxon>Pseudomonadati</taxon>
        <taxon>Bacteroidota</taxon>
        <taxon>Chitinophagia</taxon>
        <taxon>Chitinophagales</taxon>
        <taxon>Chitinophagaceae</taxon>
        <taxon>Chitinophaga</taxon>
    </lineage>
</organism>
<evidence type="ECO:0000313" key="5">
    <source>
        <dbReference type="Proteomes" id="UP001326715"/>
    </source>
</evidence>
<dbReference type="InterPro" id="IPR011083">
    <property type="entry name" value="Phage_tail_collar_dom"/>
</dbReference>
<dbReference type="InterPro" id="IPR037053">
    <property type="entry name" value="Phage_tail_collar_dom_sf"/>
</dbReference>
<dbReference type="Gene3D" id="3.90.1340.10">
    <property type="entry name" value="Phage tail collar domain"/>
    <property type="match status" value="1"/>
</dbReference>
<sequence length="193" mass="19741">MECYIGEIRAFAGNYAPEDWALCNGATIPISGNEALYSLLGITYGGDGVTNFKLPDLRVKLPVGAGTISAQGGTGNYVLAATGGTTAVTLTPADLPPHTHAFTGINTPATSSSPLHNMLAASNGNNSVVTPPYPDVNLYTTLPLPSGGTTTPNATLGASTIGNTGGVEAHQNMMPYLCVNFIIALTGLYPQQA</sequence>
<gene>
    <name evidence="2" type="ORF">SAMN05661012_05732</name>
    <name evidence="3" type="ORF">SR876_03040</name>
</gene>
<dbReference type="AlphaFoldDB" id="A0A1K1SND6"/>
<evidence type="ECO:0000313" key="4">
    <source>
        <dbReference type="Proteomes" id="UP000183788"/>
    </source>
</evidence>
<evidence type="ECO:0000313" key="2">
    <source>
        <dbReference type="EMBL" id="SFW85405.1"/>
    </source>
</evidence>
<proteinExistence type="predicted"/>
<accession>A0A1K1SND6</accession>
<keyword evidence="5" id="KW-1185">Reference proteome</keyword>
<feature type="domain" description="Phage tail collar" evidence="1">
    <location>
        <begin position="6"/>
        <end position="60"/>
    </location>
</feature>
<dbReference type="OrthoDB" id="9810174at2"/>
<dbReference type="Proteomes" id="UP001326715">
    <property type="component" value="Chromosome"/>
</dbReference>
<name>A0A1K1SND6_9BACT</name>